<accession>A0A5B7IVU2</accession>
<reference evidence="1 2" key="1">
    <citation type="submission" date="2019-05" db="EMBL/GenBank/DDBJ databases">
        <title>Another draft genome of Portunus trituberculatus and its Hox gene families provides insights of decapod evolution.</title>
        <authorList>
            <person name="Jeong J.-H."/>
            <person name="Song I."/>
            <person name="Kim S."/>
            <person name="Choi T."/>
            <person name="Kim D."/>
            <person name="Ryu S."/>
            <person name="Kim W."/>
        </authorList>
    </citation>
    <scope>NUCLEOTIDE SEQUENCE [LARGE SCALE GENOMIC DNA]</scope>
    <source>
        <tissue evidence="1">Muscle</tissue>
    </source>
</reference>
<organism evidence="1 2">
    <name type="scientific">Portunus trituberculatus</name>
    <name type="common">Swimming crab</name>
    <name type="synonym">Neptunus trituberculatus</name>
    <dbReference type="NCBI Taxonomy" id="210409"/>
    <lineage>
        <taxon>Eukaryota</taxon>
        <taxon>Metazoa</taxon>
        <taxon>Ecdysozoa</taxon>
        <taxon>Arthropoda</taxon>
        <taxon>Crustacea</taxon>
        <taxon>Multicrustacea</taxon>
        <taxon>Malacostraca</taxon>
        <taxon>Eumalacostraca</taxon>
        <taxon>Eucarida</taxon>
        <taxon>Decapoda</taxon>
        <taxon>Pleocyemata</taxon>
        <taxon>Brachyura</taxon>
        <taxon>Eubrachyura</taxon>
        <taxon>Portunoidea</taxon>
        <taxon>Portunidae</taxon>
        <taxon>Portuninae</taxon>
        <taxon>Portunus</taxon>
    </lineage>
</organism>
<dbReference type="Proteomes" id="UP000324222">
    <property type="component" value="Unassembled WGS sequence"/>
</dbReference>
<gene>
    <name evidence="1" type="ORF">E2C01_084615</name>
</gene>
<keyword evidence="2" id="KW-1185">Reference proteome</keyword>
<comment type="caution">
    <text evidence="1">The sequence shown here is derived from an EMBL/GenBank/DDBJ whole genome shotgun (WGS) entry which is preliminary data.</text>
</comment>
<evidence type="ECO:0000313" key="2">
    <source>
        <dbReference type="Proteomes" id="UP000324222"/>
    </source>
</evidence>
<sequence>MTGSCGTGCGRGWGTGDLGIWGLGVLWRAGEGVG</sequence>
<protein>
    <submittedName>
        <fullName evidence="1">Uncharacterized protein</fullName>
    </submittedName>
</protein>
<dbReference type="AlphaFoldDB" id="A0A5B7IVU2"/>
<name>A0A5B7IVU2_PORTR</name>
<proteinExistence type="predicted"/>
<dbReference type="EMBL" id="VSRR010081753">
    <property type="protein sequence ID" value="MPC89661.1"/>
    <property type="molecule type" value="Genomic_DNA"/>
</dbReference>
<evidence type="ECO:0000313" key="1">
    <source>
        <dbReference type="EMBL" id="MPC89661.1"/>
    </source>
</evidence>